<evidence type="ECO:0000313" key="1">
    <source>
        <dbReference type="EMBL" id="GAB04393.1"/>
    </source>
</evidence>
<reference evidence="1 2" key="1">
    <citation type="submission" date="2011-11" db="EMBL/GenBank/DDBJ databases">
        <title>Whole genome shotgun sequence of Gordonia amarae NBRC 15530.</title>
        <authorList>
            <person name="Takarada H."/>
            <person name="Hosoyama A."/>
            <person name="Tsuchikane K."/>
            <person name="Katsumata H."/>
            <person name="Yamazaki S."/>
            <person name="Fujita N."/>
        </authorList>
    </citation>
    <scope>NUCLEOTIDE SEQUENCE [LARGE SCALE GENOMIC DNA]</scope>
    <source>
        <strain evidence="1 2">NBRC 15530</strain>
    </source>
</reference>
<dbReference type="AlphaFoldDB" id="G7GLB8"/>
<keyword evidence="2" id="KW-1185">Reference proteome</keyword>
<evidence type="ECO:0000313" key="2">
    <source>
        <dbReference type="Proteomes" id="UP000006023"/>
    </source>
</evidence>
<dbReference type="EMBL" id="BAED01000019">
    <property type="protein sequence ID" value="GAB04393.1"/>
    <property type="molecule type" value="Genomic_DNA"/>
</dbReference>
<gene>
    <name evidence="1" type="ORF">GOAMR_19_00800</name>
</gene>
<proteinExistence type="predicted"/>
<dbReference type="STRING" id="1075090.GOAMR_19_00800"/>
<sequence length="75" mass="8840">MAEPRMHPVYMSTPMIKGELVELLRVLAPEKKWTKTQRLKDYVAFTLARFPDSTTDADELRALLLARHLSDWQRR</sequence>
<protein>
    <submittedName>
        <fullName evidence="1">Uncharacterized protein</fullName>
    </submittedName>
</protein>
<name>G7GLB8_9ACTN</name>
<accession>G7GLB8</accession>
<dbReference type="Proteomes" id="UP000006023">
    <property type="component" value="Unassembled WGS sequence"/>
</dbReference>
<organism evidence="1 2">
    <name type="scientific">Gordonia amarae NBRC 15530</name>
    <dbReference type="NCBI Taxonomy" id="1075090"/>
    <lineage>
        <taxon>Bacteria</taxon>
        <taxon>Bacillati</taxon>
        <taxon>Actinomycetota</taxon>
        <taxon>Actinomycetes</taxon>
        <taxon>Mycobacteriales</taxon>
        <taxon>Gordoniaceae</taxon>
        <taxon>Gordonia</taxon>
    </lineage>
</organism>
<comment type="caution">
    <text evidence="1">The sequence shown here is derived from an EMBL/GenBank/DDBJ whole genome shotgun (WGS) entry which is preliminary data.</text>
</comment>